<sequence>MSPPREAVDAEMQRQQALLAAVDSGQLLGFAPGRAPRALGVQVSAQSGLLAYRRNVQALAERALAAVYPRLQAELGLPDFAAMAWSFWRHHPPRSGDLGDWGQALPAYLASQPGMDLELVDLARLEWACHCAERAPDVSPAPETLAALAAAPERVWCARLAPGMQWLAPDRLVWRKGWRARSMSLAEQPAVLFFLRQLMVNPVLTMALEACLSRHPEFDMGAWLQQALSEGWLLGLDEAPCAQEST</sequence>
<reference evidence="2 3" key="1">
    <citation type="submission" date="2019-03" db="EMBL/GenBank/DDBJ databases">
        <title>Genomic Encyclopedia of Type Strains, Phase IV (KMG-IV): sequencing the most valuable type-strain genomes for metagenomic binning, comparative biology and taxonomic classification.</title>
        <authorList>
            <person name="Goeker M."/>
        </authorList>
    </citation>
    <scope>NUCLEOTIDE SEQUENCE [LARGE SCALE GENOMIC DNA]</scope>
    <source>
        <strain evidence="2 3">DSM 25082</strain>
    </source>
</reference>
<dbReference type="InterPro" id="IPR018640">
    <property type="entry name" value="DUF2063"/>
</dbReference>
<feature type="domain" description="Putative DNA-binding" evidence="1">
    <location>
        <begin position="14"/>
        <end position="109"/>
    </location>
</feature>
<dbReference type="GO" id="GO:0003677">
    <property type="term" value="F:DNA binding"/>
    <property type="evidence" value="ECO:0007669"/>
    <property type="project" value="UniProtKB-KW"/>
</dbReference>
<dbReference type="AlphaFoldDB" id="A0A4R6N3R1"/>
<dbReference type="RefSeq" id="WP_133603507.1">
    <property type="nucleotide sequence ID" value="NZ_JAUFPJ010000004.1"/>
</dbReference>
<evidence type="ECO:0000313" key="3">
    <source>
        <dbReference type="Proteomes" id="UP000295357"/>
    </source>
</evidence>
<gene>
    <name evidence="2" type="ORF">DFR39_10479</name>
</gene>
<dbReference type="OrthoDB" id="4146344at2"/>
<dbReference type="Pfam" id="PF09836">
    <property type="entry name" value="DUF2063"/>
    <property type="match status" value="1"/>
</dbReference>
<dbReference type="InterPro" id="IPR044922">
    <property type="entry name" value="DUF2063_N_sf"/>
</dbReference>
<accession>A0A4R6N3R1</accession>
<evidence type="ECO:0000259" key="1">
    <source>
        <dbReference type="Pfam" id="PF09836"/>
    </source>
</evidence>
<protein>
    <submittedName>
        <fullName evidence="2">Putative DNA-binding protein</fullName>
    </submittedName>
</protein>
<name>A0A4R6N3R1_9BURK</name>
<comment type="caution">
    <text evidence="2">The sequence shown here is derived from an EMBL/GenBank/DDBJ whole genome shotgun (WGS) entry which is preliminary data.</text>
</comment>
<proteinExistence type="predicted"/>
<organism evidence="2 3">
    <name type="scientific">Roseateles asaccharophilus</name>
    <dbReference type="NCBI Taxonomy" id="582607"/>
    <lineage>
        <taxon>Bacteria</taxon>
        <taxon>Pseudomonadati</taxon>
        <taxon>Pseudomonadota</taxon>
        <taxon>Betaproteobacteria</taxon>
        <taxon>Burkholderiales</taxon>
        <taxon>Sphaerotilaceae</taxon>
        <taxon>Roseateles</taxon>
    </lineage>
</organism>
<dbReference type="EMBL" id="SNXE01000004">
    <property type="protein sequence ID" value="TDP09518.1"/>
    <property type="molecule type" value="Genomic_DNA"/>
</dbReference>
<dbReference type="Proteomes" id="UP000295357">
    <property type="component" value="Unassembled WGS sequence"/>
</dbReference>
<keyword evidence="2" id="KW-0238">DNA-binding</keyword>
<evidence type="ECO:0000313" key="2">
    <source>
        <dbReference type="EMBL" id="TDP09518.1"/>
    </source>
</evidence>
<dbReference type="Gene3D" id="1.10.150.690">
    <property type="entry name" value="DUF2063"/>
    <property type="match status" value="1"/>
</dbReference>
<keyword evidence="3" id="KW-1185">Reference proteome</keyword>